<dbReference type="GO" id="GO:0008270">
    <property type="term" value="F:zinc ion binding"/>
    <property type="evidence" value="ECO:0007669"/>
    <property type="project" value="UniProtKB-KW"/>
</dbReference>
<evidence type="ECO:0000256" key="3">
    <source>
        <dbReference type="ARBA" id="ARBA00022771"/>
    </source>
</evidence>
<evidence type="ECO:0000256" key="5">
    <source>
        <dbReference type="ARBA" id="ARBA00023015"/>
    </source>
</evidence>
<keyword evidence="5" id="KW-0805">Transcription regulation</keyword>
<dbReference type="PANTHER" id="PTHR22597:SF0">
    <property type="entry name" value="POLYCOMB PROTEIN SUZ12"/>
    <property type="match status" value="1"/>
</dbReference>
<dbReference type="AlphaFoldDB" id="A0A7S0KBE3"/>
<reference evidence="9" key="1">
    <citation type="submission" date="2021-01" db="EMBL/GenBank/DDBJ databases">
        <authorList>
            <person name="Corre E."/>
            <person name="Pelletier E."/>
            <person name="Niang G."/>
            <person name="Scheremetjew M."/>
            <person name="Finn R."/>
            <person name="Kale V."/>
            <person name="Holt S."/>
            <person name="Cochrane G."/>
            <person name="Meng A."/>
            <person name="Brown T."/>
            <person name="Cohen L."/>
        </authorList>
    </citation>
    <scope>NUCLEOTIDE SEQUENCE</scope>
    <source>
        <strain evidence="9">Clade-D-RCC2572</strain>
    </source>
</reference>
<feature type="region of interest" description="Disordered" evidence="7">
    <location>
        <begin position="164"/>
        <end position="204"/>
    </location>
</feature>
<dbReference type="CDD" id="cd21553">
    <property type="entry name" value="VEFS-box_EMF2-like"/>
    <property type="match status" value="1"/>
</dbReference>
<keyword evidence="3" id="KW-0863">Zinc-finger</keyword>
<evidence type="ECO:0000256" key="7">
    <source>
        <dbReference type="SAM" id="MobiDB-lite"/>
    </source>
</evidence>
<comment type="similarity">
    <text evidence="1">Belongs to the VEFS (VRN2-EMF2-FIS2-SU(Z)12) family.</text>
</comment>
<name>A0A7S0KBE3_9CHLO</name>
<evidence type="ECO:0000259" key="8">
    <source>
        <dbReference type="Pfam" id="PF09733"/>
    </source>
</evidence>
<dbReference type="PANTHER" id="PTHR22597">
    <property type="entry name" value="POLYCOMB GROUP PROTEIN"/>
    <property type="match status" value="1"/>
</dbReference>
<evidence type="ECO:0000256" key="6">
    <source>
        <dbReference type="ARBA" id="ARBA00023163"/>
    </source>
</evidence>
<dbReference type="Pfam" id="PF09733">
    <property type="entry name" value="VEFS-Box"/>
    <property type="match status" value="1"/>
</dbReference>
<dbReference type="GO" id="GO:0005634">
    <property type="term" value="C:nucleus"/>
    <property type="evidence" value="ECO:0007669"/>
    <property type="project" value="TreeGrafter"/>
</dbReference>
<dbReference type="EMBL" id="HBEW01000490">
    <property type="protein sequence ID" value="CAD8575898.1"/>
    <property type="molecule type" value="Transcribed_RNA"/>
</dbReference>
<feature type="compositionally biased region" description="Basic and acidic residues" evidence="7">
    <location>
        <begin position="264"/>
        <end position="287"/>
    </location>
</feature>
<organism evidence="9">
    <name type="scientific">Ostreococcus mediterraneus</name>
    <dbReference type="NCBI Taxonomy" id="1486918"/>
    <lineage>
        <taxon>Eukaryota</taxon>
        <taxon>Viridiplantae</taxon>
        <taxon>Chlorophyta</taxon>
        <taxon>Mamiellophyceae</taxon>
        <taxon>Mamiellales</taxon>
        <taxon>Bathycoccaceae</taxon>
        <taxon>Ostreococcus</taxon>
    </lineage>
</organism>
<feature type="domain" description="Polycomb protein VEFS-Box" evidence="8">
    <location>
        <begin position="287"/>
        <end position="402"/>
    </location>
</feature>
<evidence type="ECO:0000256" key="1">
    <source>
        <dbReference type="ARBA" id="ARBA00007416"/>
    </source>
</evidence>
<accession>A0A7S0KBE3</accession>
<dbReference type="InterPro" id="IPR019135">
    <property type="entry name" value="Polycomb_protein_VEFS-Box"/>
</dbReference>
<evidence type="ECO:0000256" key="2">
    <source>
        <dbReference type="ARBA" id="ARBA00022723"/>
    </source>
</evidence>
<keyword evidence="4" id="KW-0862">Zinc</keyword>
<feature type="region of interest" description="Disordered" evidence="7">
    <location>
        <begin position="264"/>
        <end position="293"/>
    </location>
</feature>
<gene>
    <name evidence="9" type="ORF">OMED0929_LOCUS410</name>
</gene>
<keyword evidence="2" id="KW-0479">Metal-binding</keyword>
<keyword evidence="6" id="KW-0804">Transcription</keyword>
<proteinExistence type="inferred from homology"/>
<sequence>MRDAGRDVWVCLAQLINGDAITEELRGAVPASVEERFELCKRALESCERQSESKPGPPWSRKRAMYGFLIEQWHTRDDFLIVDVECTESAAGMAENYEFTLIWKDGATSRLTWNDFKTLQTRVLDEERENRFISLLKPVSVVGEVKVKVEDASPVGAAATMAVETTNDEEEDEDEGVVVEPSDADSESVRGTEEEEPEVGASDDTCAGMYVDQNALPCVPSSTQKVQPCLDGLLCSKQLDVVQHWMKGKQLFCSKQAKRKLEGVNEEVRRAKPKPKPKEKPRRETKTSGEVGPFYNCRSFVEMSETPRDNPEDDDEVEDARQDETDLQMLHEFVDFSLEEIDFMASWNVVARRFRVMTNDDVPLLCKSFAKTYAERLLKDSEFYDKFVYTLTNLFDSGVVNRVDVVDVLRFAERALPVRRRPPKSSPSTRATGDVL</sequence>
<evidence type="ECO:0000256" key="4">
    <source>
        <dbReference type="ARBA" id="ARBA00022833"/>
    </source>
</evidence>
<protein>
    <recommendedName>
        <fullName evidence="8">Polycomb protein VEFS-Box domain-containing protein</fullName>
    </recommendedName>
</protein>
<evidence type="ECO:0000313" key="9">
    <source>
        <dbReference type="EMBL" id="CAD8575898.1"/>
    </source>
</evidence>
<feature type="compositionally biased region" description="Acidic residues" evidence="7">
    <location>
        <begin position="166"/>
        <end position="186"/>
    </location>
</feature>
<dbReference type="GO" id="GO:0031490">
    <property type="term" value="F:chromatin DNA binding"/>
    <property type="evidence" value="ECO:0007669"/>
    <property type="project" value="TreeGrafter"/>
</dbReference>